<evidence type="ECO:0000313" key="7">
    <source>
        <dbReference type="EMBL" id="MFB2891882.1"/>
    </source>
</evidence>
<proteinExistence type="predicted"/>
<dbReference type="InterPro" id="IPR020948">
    <property type="entry name" value="P_starv_induced_PsiE-like"/>
</dbReference>
<evidence type="ECO:0000256" key="5">
    <source>
        <dbReference type="ARBA" id="ARBA00023136"/>
    </source>
</evidence>
<organism evidence="7 8">
    <name type="scientific">Floridaenema flaviceps BLCC-F50</name>
    <dbReference type="NCBI Taxonomy" id="3153642"/>
    <lineage>
        <taxon>Bacteria</taxon>
        <taxon>Bacillati</taxon>
        <taxon>Cyanobacteriota</taxon>
        <taxon>Cyanophyceae</taxon>
        <taxon>Oscillatoriophycideae</taxon>
        <taxon>Aerosakkonematales</taxon>
        <taxon>Aerosakkonemataceae</taxon>
        <taxon>Floridanema</taxon>
        <taxon>Floridanema flaviceps</taxon>
    </lineage>
</organism>
<evidence type="ECO:0000256" key="2">
    <source>
        <dbReference type="ARBA" id="ARBA00022475"/>
    </source>
</evidence>
<reference evidence="7 8" key="1">
    <citation type="submission" date="2024-09" db="EMBL/GenBank/DDBJ databases">
        <title>Floridaenema gen nov. (Aerosakkonemataceae, Aerosakkonematales ord. nov., Cyanobacteria) from benthic tropical and subtropical fresh waters, with the description of four new species.</title>
        <authorList>
            <person name="Moretto J.A."/>
            <person name="Berthold D.E."/>
            <person name="Lefler F.W."/>
            <person name="Huang I.-S."/>
            <person name="Laughinghouse H. IV."/>
        </authorList>
    </citation>
    <scope>NUCLEOTIDE SEQUENCE [LARGE SCALE GENOMIC DNA]</scope>
    <source>
        <strain evidence="7 8">BLCC-F50</strain>
    </source>
</reference>
<feature type="transmembrane region" description="Helical" evidence="6">
    <location>
        <begin position="69"/>
        <end position="88"/>
    </location>
</feature>
<keyword evidence="4 6" id="KW-1133">Transmembrane helix</keyword>
<name>A0ABV4XKC7_9CYAN</name>
<evidence type="ECO:0000313" key="8">
    <source>
        <dbReference type="Proteomes" id="UP001576784"/>
    </source>
</evidence>
<evidence type="ECO:0000256" key="6">
    <source>
        <dbReference type="SAM" id="Phobius"/>
    </source>
</evidence>
<keyword evidence="3 6" id="KW-0812">Transmembrane</keyword>
<comment type="caution">
    <text evidence="7">The sequence shown here is derived from an EMBL/GenBank/DDBJ whole genome shotgun (WGS) entry which is preliminary data.</text>
</comment>
<feature type="transmembrane region" description="Helical" evidence="6">
    <location>
        <begin position="41"/>
        <end position="63"/>
    </location>
</feature>
<keyword evidence="2" id="KW-1003">Cell membrane</keyword>
<evidence type="ECO:0000256" key="3">
    <source>
        <dbReference type="ARBA" id="ARBA00022692"/>
    </source>
</evidence>
<feature type="transmembrane region" description="Helical" evidence="6">
    <location>
        <begin position="130"/>
        <end position="150"/>
    </location>
</feature>
<evidence type="ECO:0000256" key="1">
    <source>
        <dbReference type="ARBA" id="ARBA00004651"/>
    </source>
</evidence>
<keyword evidence="8" id="KW-1185">Reference proteome</keyword>
<gene>
    <name evidence="7" type="ORF">ACE1CI_02945</name>
</gene>
<dbReference type="EMBL" id="JBHFNR010000018">
    <property type="protein sequence ID" value="MFB2891882.1"/>
    <property type="molecule type" value="Genomic_DNA"/>
</dbReference>
<dbReference type="Pfam" id="PF06146">
    <property type="entry name" value="PsiE"/>
    <property type="match status" value="1"/>
</dbReference>
<feature type="transmembrane region" description="Helical" evidence="6">
    <location>
        <begin position="100"/>
        <end position="118"/>
    </location>
</feature>
<keyword evidence="5 6" id="KW-0472">Membrane</keyword>
<protein>
    <submittedName>
        <fullName evidence="7">Phosphate-starvation-inducible PsiE family protein</fullName>
    </submittedName>
</protein>
<dbReference type="Proteomes" id="UP001576784">
    <property type="component" value="Unassembled WGS sequence"/>
</dbReference>
<evidence type="ECO:0000256" key="4">
    <source>
        <dbReference type="ARBA" id="ARBA00022989"/>
    </source>
</evidence>
<comment type="subcellular location">
    <subcellularLocation>
        <location evidence="1">Cell membrane</location>
        <topology evidence="1">Multi-pass membrane protein</topology>
    </subcellularLocation>
</comment>
<sequence length="202" mass="22916">MLKTIKIEGQEMYKLLKNEQTTGGWLNKGGIVRVLETIQDLLIISLCIGLFTLMAIQLRAMFFELLPPLNFTVVTSDILFLLILVELFRLLIIYLQEQRVSIGVAVEVSIVSVLREVLVRGVLEAHWTQILSACAFLIVMALLLIVRAWLPPTFSGIDPEKMFSLRHKVMETDESKAKKQQEDYRIPANILDSNGNITGEHH</sequence>
<accession>A0ABV4XKC7</accession>